<dbReference type="SUPFAM" id="SSF53613">
    <property type="entry name" value="Ribokinase-like"/>
    <property type="match status" value="1"/>
</dbReference>
<comment type="caution">
    <text evidence="11">Lacks conserved residue(s) required for the propagation of feature annotation.</text>
</comment>
<evidence type="ECO:0000256" key="6">
    <source>
        <dbReference type="ARBA" id="ARBA00022741"/>
    </source>
</evidence>
<accession>A0A2S5REF9</accession>
<keyword evidence="10 11" id="KW-0784">Thiamine biosynthesis</keyword>
<feature type="binding site" evidence="11">
    <location>
        <position position="123"/>
    </location>
    <ligand>
        <name>ATP</name>
        <dbReference type="ChEBI" id="CHEBI:30616"/>
    </ligand>
</feature>
<dbReference type="GO" id="GO:0009229">
    <property type="term" value="P:thiamine diphosphate biosynthetic process"/>
    <property type="evidence" value="ECO:0007669"/>
    <property type="project" value="UniProtKB-UniRule"/>
</dbReference>
<evidence type="ECO:0000256" key="4">
    <source>
        <dbReference type="ARBA" id="ARBA00022679"/>
    </source>
</evidence>
<evidence type="ECO:0000256" key="10">
    <source>
        <dbReference type="ARBA" id="ARBA00022977"/>
    </source>
</evidence>
<evidence type="ECO:0000256" key="2">
    <source>
        <dbReference type="ARBA" id="ARBA00001946"/>
    </source>
</evidence>
<dbReference type="GO" id="GO:0005524">
    <property type="term" value="F:ATP binding"/>
    <property type="evidence" value="ECO:0007669"/>
    <property type="project" value="UniProtKB-UniRule"/>
</dbReference>
<dbReference type="Proteomes" id="UP000239425">
    <property type="component" value="Unassembled WGS sequence"/>
</dbReference>
<comment type="catalytic activity">
    <reaction evidence="1 11">
        <text>5-(2-hydroxyethyl)-4-methylthiazole + ATP = 4-methyl-5-(2-phosphooxyethyl)-thiazole + ADP + H(+)</text>
        <dbReference type="Rhea" id="RHEA:24212"/>
        <dbReference type="ChEBI" id="CHEBI:15378"/>
        <dbReference type="ChEBI" id="CHEBI:17957"/>
        <dbReference type="ChEBI" id="CHEBI:30616"/>
        <dbReference type="ChEBI" id="CHEBI:58296"/>
        <dbReference type="ChEBI" id="CHEBI:456216"/>
        <dbReference type="EC" id="2.7.1.50"/>
    </reaction>
</comment>
<evidence type="ECO:0000256" key="7">
    <source>
        <dbReference type="ARBA" id="ARBA00022777"/>
    </source>
</evidence>
<keyword evidence="7 11" id="KW-0418">Kinase</keyword>
<comment type="cofactor">
    <cofactor evidence="2 11">
        <name>Mg(2+)</name>
        <dbReference type="ChEBI" id="CHEBI:18420"/>
    </cofactor>
</comment>
<gene>
    <name evidence="11" type="primary">thiM</name>
    <name evidence="12" type="ORF">HCUR_00172</name>
</gene>
<dbReference type="InterPro" id="IPR000417">
    <property type="entry name" value="Hyethyz_kinase"/>
</dbReference>
<dbReference type="HAMAP" id="MF_00228">
    <property type="entry name" value="Thz_kinase"/>
    <property type="match status" value="1"/>
</dbReference>
<evidence type="ECO:0000256" key="8">
    <source>
        <dbReference type="ARBA" id="ARBA00022840"/>
    </source>
</evidence>
<protein>
    <recommendedName>
        <fullName evidence="11">Hydroxyethylthiazole kinase</fullName>
        <ecNumber evidence="11">2.7.1.50</ecNumber>
    </recommendedName>
    <alternativeName>
        <fullName evidence="11">4-methyl-5-beta-hydroxyethylthiazole kinase</fullName>
        <shortName evidence="11">TH kinase</shortName>
        <shortName evidence="11">Thz kinase</shortName>
    </alternativeName>
</protein>
<keyword evidence="13" id="KW-1185">Reference proteome</keyword>
<evidence type="ECO:0000256" key="5">
    <source>
        <dbReference type="ARBA" id="ARBA00022723"/>
    </source>
</evidence>
<comment type="function">
    <text evidence="11">Catalyzes the phosphorylation of the hydroxyl group of 4-methyl-5-beta-hydroxyethylthiazole (THZ).</text>
</comment>
<evidence type="ECO:0000313" key="12">
    <source>
        <dbReference type="EMBL" id="PPE05687.1"/>
    </source>
</evidence>
<dbReference type="EC" id="2.7.1.50" evidence="11"/>
<keyword evidence="4 11" id="KW-0808">Transferase</keyword>
<dbReference type="PRINTS" id="PR01099">
    <property type="entry name" value="HYETHTZKNASE"/>
</dbReference>
<dbReference type="AlphaFoldDB" id="A0A2S5REF9"/>
<evidence type="ECO:0000256" key="9">
    <source>
        <dbReference type="ARBA" id="ARBA00022842"/>
    </source>
</evidence>
<dbReference type="GO" id="GO:0000287">
    <property type="term" value="F:magnesium ion binding"/>
    <property type="evidence" value="ECO:0007669"/>
    <property type="project" value="UniProtKB-UniRule"/>
</dbReference>
<dbReference type="NCBIfam" id="NF006830">
    <property type="entry name" value="PRK09355.1"/>
    <property type="match status" value="1"/>
</dbReference>
<dbReference type="OrthoDB" id="8909021at2"/>
<dbReference type="InterPro" id="IPR029056">
    <property type="entry name" value="Ribokinase-like"/>
</dbReference>
<evidence type="ECO:0000313" key="13">
    <source>
        <dbReference type="Proteomes" id="UP000239425"/>
    </source>
</evidence>
<feature type="binding site" evidence="11">
    <location>
        <position position="196"/>
    </location>
    <ligand>
        <name>substrate</name>
    </ligand>
</feature>
<dbReference type="Pfam" id="PF02110">
    <property type="entry name" value="HK"/>
    <property type="match status" value="1"/>
</dbReference>
<reference evidence="12 13" key="1">
    <citation type="submission" date="2017-11" db="EMBL/GenBank/DDBJ databases">
        <title>Comparative genomic analysis of Holospora spp., intranuclear symbionts of paramecia.</title>
        <authorList>
            <person name="Garushyants S.K."/>
            <person name="Beliavskaya A."/>
            <person name="Malko D.B."/>
            <person name="Logacheva M.D."/>
            <person name="Rautian M.S."/>
            <person name="Gelfand M.S."/>
        </authorList>
    </citation>
    <scope>NUCLEOTIDE SEQUENCE [LARGE SCALE GENOMIC DNA]</scope>
    <source>
        <strain evidence="13">02AZ16</strain>
    </source>
</reference>
<comment type="pathway">
    <text evidence="3 11">Cofactor biosynthesis; thiamine diphosphate biosynthesis; 4-methyl-5-(2-phosphoethyl)-thiazole from 5-(2-hydroxyethyl)-4-methylthiazole: step 1/1.</text>
</comment>
<evidence type="ECO:0000256" key="3">
    <source>
        <dbReference type="ARBA" id="ARBA00004868"/>
    </source>
</evidence>
<dbReference type="EMBL" id="PHHC01000056">
    <property type="protein sequence ID" value="PPE05687.1"/>
    <property type="molecule type" value="Genomic_DNA"/>
</dbReference>
<evidence type="ECO:0000256" key="1">
    <source>
        <dbReference type="ARBA" id="ARBA00001771"/>
    </source>
</evidence>
<dbReference type="RefSeq" id="WP_104206332.1">
    <property type="nucleotide sequence ID" value="NZ_PHHC01000056.1"/>
</dbReference>
<evidence type="ECO:0000256" key="11">
    <source>
        <dbReference type="HAMAP-Rule" id="MF_00228"/>
    </source>
</evidence>
<comment type="similarity">
    <text evidence="11">Belongs to the Thz kinase family.</text>
</comment>
<name>A0A2S5REF9_9PROT</name>
<dbReference type="GO" id="GO:0009228">
    <property type="term" value="P:thiamine biosynthetic process"/>
    <property type="evidence" value="ECO:0007669"/>
    <property type="project" value="UniProtKB-KW"/>
</dbReference>
<comment type="caution">
    <text evidence="12">The sequence shown here is derived from an EMBL/GenBank/DDBJ whole genome shotgun (WGS) entry which is preliminary data.</text>
</comment>
<sequence>MYKNFEFSILQDCLKKIREEKPMVLHFTNYVTMDLGANCVLAVGGSYMLSFTTKDLEELICKSESLVINIGTLDSSFANLCIQAVKMAKTHNKPVVFDPVGAGATEFRASISRDLMPYVDVVKGNAGEIIALAYGKNQSKGVDSLSGPKEAQKYAQEISKKYRCIVVVTGDVDYITYEDRWTQVPFGVPLMTSVVGMGCSLASIIGTFIPVLEDKFESTVSAVRYFAMCGNIAFSKAQSPGQFRTFFVDTLHEADFDHMMCLLPSVEI</sequence>
<keyword evidence="5 11" id="KW-0479">Metal-binding</keyword>
<dbReference type="PIRSF" id="PIRSF000513">
    <property type="entry name" value="Thz_kinase"/>
    <property type="match status" value="1"/>
</dbReference>
<keyword evidence="8 11" id="KW-0067">ATP-binding</keyword>
<keyword evidence="9 11" id="KW-0460">Magnesium</keyword>
<dbReference type="GO" id="GO:0004417">
    <property type="term" value="F:hydroxyethylthiazole kinase activity"/>
    <property type="evidence" value="ECO:0007669"/>
    <property type="project" value="UniProtKB-UniRule"/>
</dbReference>
<proteinExistence type="inferred from homology"/>
<organism evidence="12 13">
    <name type="scientific">Holospora curviuscula</name>
    <dbReference type="NCBI Taxonomy" id="1082868"/>
    <lineage>
        <taxon>Bacteria</taxon>
        <taxon>Pseudomonadati</taxon>
        <taxon>Pseudomonadota</taxon>
        <taxon>Alphaproteobacteria</taxon>
        <taxon>Holosporales</taxon>
        <taxon>Holosporaceae</taxon>
        <taxon>Holospora</taxon>
    </lineage>
</organism>
<dbReference type="UniPathway" id="UPA00060">
    <property type="reaction ID" value="UER00139"/>
</dbReference>
<dbReference type="CDD" id="cd01170">
    <property type="entry name" value="THZ_kinase"/>
    <property type="match status" value="1"/>
</dbReference>
<feature type="binding site" evidence="11">
    <location>
        <position position="169"/>
    </location>
    <ligand>
        <name>ATP</name>
        <dbReference type="ChEBI" id="CHEBI:30616"/>
    </ligand>
</feature>
<dbReference type="Gene3D" id="3.40.1190.20">
    <property type="match status" value="1"/>
</dbReference>
<keyword evidence="6 11" id="KW-0547">Nucleotide-binding</keyword>